<evidence type="ECO:0000256" key="1">
    <source>
        <dbReference type="ARBA" id="ARBA00010178"/>
    </source>
</evidence>
<evidence type="ECO:0000313" key="12">
    <source>
        <dbReference type="EMBL" id="AOS44124.1"/>
    </source>
</evidence>
<dbReference type="STRING" id="1838286.Verru16b_01185"/>
<dbReference type="GO" id="GO:0000105">
    <property type="term" value="P:L-histidine biosynthetic process"/>
    <property type="evidence" value="ECO:0007669"/>
    <property type="project" value="UniProtKB-UniRule"/>
</dbReference>
<feature type="binding site" evidence="5 9">
    <location>
        <position position="326"/>
    </location>
    <ligand>
        <name>substrate</name>
    </ligand>
</feature>
<reference evidence="12 13" key="1">
    <citation type="submission" date="2016-06" db="EMBL/GenBank/DDBJ databases">
        <title>Three novel species with peptidoglycan cell walls form the new genus Lacunisphaera gen. nov. in the family Opitutaceae of the verrucomicrobial subdivision 4.</title>
        <authorList>
            <person name="Rast P."/>
            <person name="Gloeckner I."/>
            <person name="Jogler M."/>
            <person name="Boedeker C."/>
            <person name="Jeske O."/>
            <person name="Wiegand S."/>
            <person name="Reinhardt R."/>
            <person name="Schumann P."/>
            <person name="Rohde M."/>
            <person name="Spring S."/>
            <person name="Gloeckner F.O."/>
            <person name="Jogler C."/>
        </authorList>
    </citation>
    <scope>NUCLEOTIDE SEQUENCE [LARGE SCALE GENOMIC DNA]</scope>
    <source>
        <strain evidence="12 13">IG16b</strain>
    </source>
</reference>
<evidence type="ECO:0000256" key="7">
    <source>
        <dbReference type="PIRSR" id="PIRSR000099-1"/>
    </source>
</evidence>
<sequence>MKPLVWKSLSAPARRAALQRPAQKAGPQTAAIVAGIIAQVRRGGDAALRRLTAKFDGAKLTSLRVSDAEFAAAAQALQPSDQAALRRAYRNLRKFHLAQRPVPLRVETMTGIVCEKVSRPIECVGLYVPGGSAPLFSTALMLGVPSQIAGNPVRVLCTPPGRDGRVSPWILFAARLCGITEVFKLGGAQAIAAMAYGTASVPKCDKLFGPGNSFVTEAKLQVSRDAAAIDLPAGPSEVMVIADHAAEPAFVAADLLSQAEHGPDSQVILVAFAAKFAARVQAELDRQLALLPRGAIATAALQKSRVILAASAAEAVAIANRYAPEHLILQVADPRALLPRLTTAGSVFLGAWTPESLGDYASGTNHVLPTYGWARACSGLGLGDFLRTMTVQTATPRGLKKLGPVVERLALAENLAAHQRAVRVRLDKLSS</sequence>
<evidence type="ECO:0000256" key="9">
    <source>
        <dbReference type="PIRSR" id="PIRSR000099-3"/>
    </source>
</evidence>
<comment type="function">
    <text evidence="5">Catalyzes the sequential NAD-dependent oxidations of L-histidinol to L-histidinaldehyde and then to L-histidine.</text>
</comment>
<dbReference type="OrthoDB" id="9805269at2"/>
<dbReference type="EMBL" id="CP016094">
    <property type="protein sequence ID" value="AOS44124.1"/>
    <property type="molecule type" value="Genomic_DNA"/>
</dbReference>
<feature type="binding site" evidence="5 9">
    <location>
        <position position="261"/>
    </location>
    <ligand>
        <name>substrate</name>
    </ligand>
</feature>
<dbReference type="GO" id="GO:0008270">
    <property type="term" value="F:zinc ion binding"/>
    <property type="evidence" value="ECO:0007669"/>
    <property type="project" value="UniProtKB-UniRule"/>
</dbReference>
<feature type="binding site" evidence="5 10">
    <location>
        <position position="418"/>
    </location>
    <ligand>
        <name>Zn(2+)</name>
        <dbReference type="ChEBI" id="CHEBI:29105"/>
    </ligand>
</feature>
<feature type="active site" description="Proton acceptor" evidence="5 7">
    <location>
        <position position="326"/>
    </location>
</feature>
<evidence type="ECO:0000256" key="10">
    <source>
        <dbReference type="PIRSR" id="PIRSR000099-4"/>
    </source>
</evidence>
<dbReference type="FunFam" id="3.40.50.1980:FF:000001">
    <property type="entry name" value="Histidinol dehydrogenase"/>
    <property type="match status" value="1"/>
</dbReference>
<keyword evidence="4 5" id="KW-0560">Oxidoreductase</keyword>
<keyword evidence="2 5" id="KW-0479">Metal-binding</keyword>
<feature type="binding site" evidence="5 9">
    <location>
        <position position="236"/>
    </location>
    <ligand>
        <name>substrate</name>
    </ligand>
</feature>
<feature type="active site" description="Proton acceptor" evidence="5 7">
    <location>
        <position position="325"/>
    </location>
</feature>
<comment type="pathway">
    <text evidence="5">Amino-acid biosynthesis; L-histidine biosynthesis; L-histidine from 5-phospho-alpha-D-ribose 1-diphosphate: step 9/9.</text>
</comment>
<feature type="binding site" evidence="5 9">
    <location>
        <position position="413"/>
    </location>
    <ligand>
        <name>substrate</name>
    </ligand>
</feature>
<evidence type="ECO:0000256" key="11">
    <source>
        <dbReference type="RuleBase" id="RU004175"/>
    </source>
</evidence>
<dbReference type="Pfam" id="PF00815">
    <property type="entry name" value="Histidinol_dh"/>
    <property type="match status" value="1"/>
</dbReference>
<keyword evidence="3 5" id="KW-0862">Zinc</keyword>
<evidence type="ECO:0000313" key="13">
    <source>
        <dbReference type="Proteomes" id="UP000095228"/>
    </source>
</evidence>
<name>A0A1D8AT94_9BACT</name>
<dbReference type="PIRSF" id="PIRSF000099">
    <property type="entry name" value="Histidinol_dh"/>
    <property type="match status" value="1"/>
</dbReference>
<dbReference type="EC" id="1.1.1.23" evidence="5"/>
<comment type="cofactor">
    <cofactor evidence="5 10">
        <name>Zn(2+)</name>
        <dbReference type="ChEBI" id="CHEBI:29105"/>
    </cofactor>
    <text evidence="5 10">Binds 1 zinc ion per subunit.</text>
</comment>
<dbReference type="InterPro" id="IPR012131">
    <property type="entry name" value="Hstdl_DH"/>
</dbReference>
<feature type="binding site" evidence="5 10">
    <location>
        <position position="258"/>
    </location>
    <ligand>
        <name>Zn(2+)</name>
        <dbReference type="ChEBI" id="CHEBI:29105"/>
    </ligand>
</feature>
<feature type="binding site" evidence="5 8">
    <location>
        <position position="212"/>
    </location>
    <ligand>
        <name>NAD(+)</name>
        <dbReference type="ChEBI" id="CHEBI:57540"/>
    </ligand>
</feature>
<dbReference type="HAMAP" id="MF_01024">
    <property type="entry name" value="HisD"/>
    <property type="match status" value="1"/>
</dbReference>
<keyword evidence="5" id="KW-0368">Histidine biosynthesis</keyword>
<dbReference type="GO" id="GO:0051287">
    <property type="term" value="F:NAD binding"/>
    <property type="evidence" value="ECO:0007669"/>
    <property type="project" value="InterPro"/>
</dbReference>
<dbReference type="PRINTS" id="PR00083">
    <property type="entry name" value="HOLDHDRGNASE"/>
</dbReference>
<feature type="binding site" evidence="5 9">
    <location>
        <position position="258"/>
    </location>
    <ligand>
        <name>substrate</name>
    </ligand>
</feature>
<dbReference type="AlphaFoldDB" id="A0A1D8AT94"/>
<comment type="similarity">
    <text evidence="1 5 6 11">Belongs to the histidinol dehydrogenase family.</text>
</comment>
<evidence type="ECO:0000256" key="4">
    <source>
        <dbReference type="ARBA" id="ARBA00023002"/>
    </source>
</evidence>
<dbReference type="PATRIC" id="fig|1838286.3.peg.1193"/>
<proteinExistence type="inferred from homology"/>
<evidence type="ECO:0000256" key="5">
    <source>
        <dbReference type="HAMAP-Rule" id="MF_01024"/>
    </source>
</evidence>
<organism evidence="12 13">
    <name type="scientific">Lacunisphaera limnophila</name>
    <dbReference type="NCBI Taxonomy" id="1838286"/>
    <lineage>
        <taxon>Bacteria</taxon>
        <taxon>Pseudomonadati</taxon>
        <taxon>Verrucomicrobiota</taxon>
        <taxon>Opitutia</taxon>
        <taxon>Opitutales</taxon>
        <taxon>Opitutaceae</taxon>
        <taxon>Lacunisphaera</taxon>
    </lineage>
</organism>
<dbReference type="PANTHER" id="PTHR21256">
    <property type="entry name" value="HISTIDINOL DEHYDROGENASE HDH"/>
    <property type="match status" value="1"/>
</dbReference>
<dbReference type="KEGG" id="obg:Verru16b_01185"/>
<comment type="catalytic activity">
    <reaction evidence="5">
        <text>L-histidinol + 2 NAD(+) + H2O = L-histidine + 2 NADH + 3 H(+)</text>
        <dbReference type="Rhea" id="RHEA:20641"/>
        <dbReference type="ChEBI" id="CHEBI:15377"/>
        <dbReference type="ChEBI" id="CHEBI:15378"/>
        <dbReference type="ChEBI" id="CHEBI:57540"/>
        <dbReference type="ChEBI" id="CHEBI:57595"/>
        <dbReference type="ChEBI" id="CHEBI:57699"/>
        <dbReference type="ChEBI" id="CHEBI:57945"/>
        <dbReference type="EC" id="1.1.1.23"/>
    </reaction>
</comment>
<dbReference type="Proteomes" id="UP000095228">
    <property type="component" value="Chromosome"/>
</dbReference>
<dbReference type="GO" id="GO:0004399">
    <property type="term" value="F:histidinol dehydrogenase activity"/>
    <property type="evidence" value="ECO:0007669"/>
    <property type="project" value="UniProtKB-UniRule"/>
</dbReference>
<keyword evidence="13" id="KW-1185">Reference proteome</keyword>
<feature type="binding site" evidence="5 10">
    <location>
        <position position="261"/>
    </location>
    <ligand>
        <name>Zn(2+)</name>
        <dbReference type="ChEBI" id="CHEBI:29105"/>
    </ligand>
</feature>
<dbReference type="InterPro" id="IPR001692">
    <property type="entry name" value="Histidinol_DH_CS"/>
</dbReference>
<dbReference type="UniPathway" id="UPA00031">
    <property type="reaction ID" value="UER00014"/>
</dbReference>
<evidence type="ECO:0000256" key="2">
    <source>
        <dbReference type="ARBA" id="ARBA00022723"/>
    </source>
</evidence>
<feature type="binding site" evidence="5 10">
    <location>
        <position position="359"/>
    </location>
    <ligand>
        <name>Zn(2+)</name>
        <dbReference type="ChEBI" id="CHEBI:29105"/>
    </ligand>
</feature>
<dbReference type="InterPro" id="IPR016161">
    <property type="entry name" value="Ald_DH/histidinol_DH"/>
</dbReference>
<feature type="binding site" evidence="5 8">
    <location>
        <position position="189"/>
    </location>
    <ligand>
        <name>NAD(+)</name>
        <dbReference type="ChEBI" id="CHEBI:57540"/>
    </ligand>
</feature>
<dbReference type="GO" id="GO:0005829">
    <property type="term" value="C:cytosol"/>
    <property type="evidence" value="ECO:0007669"/>
    <property type="project" value="TreeGrafter"/>
</dbReference>
<evidence type="ECO:0000256" key="6">
    <source>
        <dbReference type="PIRNR" id="PIRNR000099"/>
    </source>
</evidence>
<dbReference type="CDD" id="cd06572">
    <property type="entry name" value="Histidinol_dh"/>
    <property type="match status" value="1"/>
</dbReference>
<dbReference type="PROSITE" id="PS00611">
    <property type="entry name" value="HISOL_DEHYDROGENASE"/>
    <property type="match status" value="1"/>
</dbReference>
<feature type="binding site" evidence="5 8">
    <location>
        <position position="127"/>
    </location>
    <ligand>
        <name>NAD(+)</name>
        <dbReference type="ChEBI" id="CHEBI:57540"/>
    </ligand>
</feature>
<feature type="binding site" evidence="5 9">
    <location>
        <position position="359"/>
    </location>
    <ligand>
        <name>substrate</name>
    </ligand>
</feature>
<dbReference type="SUPFAM" id="SSF53720">
    <property type="entry name" value="ALDH-like"/>
    <property type="match status" value="1"/>
</dbReference>
<keyword evidence="5 8" id="KW-0520">NAD</keyword>
<accession>A0A1D8AT94</accession>
<evidence type="ECO:0000256" key="8">
    <source>
        <dbReference type="PIRSR" id="PIRSR000099-2"/>
    </source>
</evidence>
<protein>
    <recommendedName>
        <fullName evidence="5">Histidinol dehydrogenase</fullName>
        <shortName evidence="5">HDH</shortName>
        <ecNumber evidence="5">1.1.1.23</ecNumber>
    </recommendedName>
</protein>
<dbReference type="Gene3D" id="3.40.50.1980">
    <property type="entry name" value="Nitrogenase molybdenum iron protein domain"/>
    <property type="match status" value="2"/>
</dbReference>
<dbReference type="InterPro" id="IPR022695">
    <property type="entry name" value="Histidinol_DH_monofunct"/>
</dbReference>
<dbReference type="NCBIfam" id="TIGR00069">
    <property type="entry name" value="hisD"/>
    <property type="match status" value="1"/>
</dbReference>
<keyword evidence="5" id="KW-0028">Amino-acid biosynthesis</keyword>
<dbReference type="PANTHER" id="PTHR21256:SF2">
    <property type="entry name" value="HISTIDINE BIOSYNTHESIS TRIFUNCTIONAL PROTEIN"/>
    <property type="match status" value="1"/>
</dbReference>
<evidence type="ECO:0000256" key="3">
    <source>
        <dbReference type="ARBA" id="ARBA00022833"/>
    </source>
</evidence>
<gene>
    <name evidence="5 12" type="primary">hisD</name>
    <name evidence="12" type="ORF">Verru16b_01185</name>
</gene>
<dbReference type="Gene3D" id="1.20.5.1300">
    <property type="match status" value="1"/>
</dbReference>
<feature type="binding site" evidence="5 9">
    <location>
        <position position="418"/>
    </location>
    <ligand>
        <name>substrate</name>
    </ligand>
</feature>
<dbReference type="RefSeq" id="WP_069961412.1">
    <property type="nucleotide sequence ID" value="NZ_CP016094.1"/>
</dbReference>